<keyword evidence="1" id="KW-0812">Transmembrane</keyword>
<feature type="transmembrane region" description="Helical" evidence="1">
    <location>
        <begin position="67"/>
        <end position="88"/>
    </location>
</feature>
<evidence type="ECO:0000256" key="1">
    <source>
        <dbReference type="SAM" id="Phobius"/>
    </source>
</evidence>
<dbReference type="AlphaFoldDB" id="A0A1H5VVB0"/>
<proteinExistence type="predicted"/>
<evidence type="ECO:0000313" key="5">
    <source>
        <dbReference type="Proteomes" id="UP000296733"/>
    </source>
</evidence>
<sequence>MAVLVFGVWLLLWGVVGASLVITTTTPAPTTALGLLFQSPGQFYLEGVLTLRQFALLTTIPARWTDVGYAVVATIPLMIHFSLVGLAADLTVARSSDGPGFVEMIFVVGVPLALLALFGAAALELGAQLLVVSILALGVGFLTLFLAKGLAALG</sequence>
<keyword evidence="1" id="KW-0472">Membrane</keyword>
<keyword evidence="4" id="KW-1185">Reference proteome</keyword>
<dbReference type="Proteomes" id="UP000296733">
    <property type="component" value="Chromosome"/>
</dbReference>
<protein>
    <recommendedName>
        <fullName evidence="6">ABC transporter permease</fullName>
    </recommendedName>
</protein>
<dbReference type="GeneID" id="39856903"/>
<dbReference type="KEGG" id="hlm:DV707_02405"/>
<dbReference type="EMBL" id="FNVN01000001">
    <property type="protein sequence ID" value="SEF90918.1"/>
    <property type="molecule type" value="Genomic_DNA"/>
</dbReference>
<evidence type="ECO:0008006" key="6">
    <source>
        <dbReference type="Google" id="ProtNLM"/>
    </source>
</evidence>
<evidence type="ECO:0000313" key="4">
    <source>
        <dbReference type="Proteomes" id="UP000236740"/>
    </source>
</evidence>
<dbReference type="RefSeq" id="WP_103990785.1">
    <property type="nucleotide sequence ID" value="NZ_CP031311.1"/>
</dbReference>
<reference evidence="3 4" key="1">
    <citation type="submission" date="2016-10" db="EMBL/GenBank/DDBJ databases">
        <authorList>
            <person name="de Groot N.N."/>
        </authorList>
    </citation>
    <scope>NUCLEOTIDE SEQUENCE [LARGE SCALE GENOMIC DNA]</scope>
    <source>
        <strain evidence="3 4">CGMCC 1.10331</strain>
    </source>
</reference>
<feature type="transmembrane region" description="Helical" evidence="1">
    <location>
        <begin position="129"/>
        <end position="147"/>
    </location>
</feature>
<evidence type="ECO:0000313" key="3">
    <source>
        <dbReference type="EMBL" id="SEF90918.1"/>
    </source>
</evidence>
<organism evidence="3 4">
    <name type="scientific">Halobellus limi</name>
    <dbReference type="NCBI Taxonomy" id="699433"/>
    <lineage>
        <taxon>Archaea</taxon>
        <taxon>Methanobacteriati</taxon>
        <taxon>Methanobacteriota</taxon>
        <taxon>Stenosarchaea group</taxon>
        <taxon>Halobacteria</taxon>
        <taxon>Halobacteriales</taxon>
        <taxon>Haloferacaceae</taxon>
        <taxon>Halobellus</taxon>
    </lineage>
</organism>
<reference evidence="2 5" key="2">
    <citation type="journal article" date="2019" name="Nat. Commun.">
        <title>A new type of DNA phosphorothioation-based antiviral system in archaea.</title>
        <authorList>
            <person name="Xiong L."/>
            <person name="Liu S."/>
            <person name="Chen S."/>
            <person name="Xiao Y."/>
            <person name="Zhu B."/>
            <person name="Gao Y."/>
            <person name="Zhang Y."/>
            <person name="Chen B."/>
            <person name="Luo J."/>
            <person name="Deng Z."/>
            <person name="Chen X."/>
            <person name="Wang L."/>
            <person name="Chen S."/>
        </authorList>
    </citation>
    <scope>NUCLEOTIDE SEQUENCE [LARGE SCALE GENOMIC DNA]</scope>
    <source>
        <strain evidence="2 5">CGMCC 1.10331</strain>
    </source>
</reference>
<keyword evidence="1" id="KW-1133">Transmembrane helix</keyword>
<name>A0A1H5VVB0_9EURY</name>
<accession>A0A1H5VVB0</accession>
<gene>
    <name evidence="2" type="ORF">DV707_02405</name>
    <name evidence="3" type="ORF">SAMN04488133_1074</name>
</gene>
<evidence type="ECO:0000313" key="2">
    <source>
        <dbReference type="EMBL" id="QCC46614.1"/>
    </source>
</evidence>
<dbReference type="EMBL" id="CP031311">
    <property type="protein sequence ID" value="QCC46614.1"/>
    <property type="molecule type" value="Genomic_DNA"/>
</dbReference>
<dbReference type="Proteomes" id="UP000236740">
    <property type="component" value="Unassembled WGS sequence"/>
</dbReference>
<feature type="transmembrane region" description="Helical" evidence="1">
    <location>
        <begin position="100"/>
        <end position="123"/>
    </location>
</feature>